<dbReference type="InterPro" id="IPR050231">
    <property type="entry name" value="Iron_ascorbate_oxido_reductase"/>
</dbReference>
<feature type="domain" description="Isopenicillin N synthase-like Fe(2+) 2OG dioxygenase" evidence="1">
    <location>
        <begin position="226"/>
        <end position="312"/>
    </location>
</feature>
<dbReference type="PRINTS" id="PR00682">
    <property type="entry name" value="IPNSYNTHASE"/>
</dbReference>
<gene>
    <name evidence="3" type="ORF">MVEN_01968400</name>
</gene>
<dbReference type="InterPro" id="IPR044861">
    <property type="entry name" value="IPNS-like_FE2OG_OXY"/>
</dbReference>
<organism evidence="3 4">
    <name type="scientific">Mycena venus</name>
    <dbReference type="NCBI Taxonomy" id="2733690"/>
    <lineage>
        <taxon>Eukaryota</taxon>
        <taxon>Fungi</taxon>
        <taxon>Dikarya</taxon>
        <taxon>Basidiomycota</taxon>
        <taxon>Agaricomycotina</taxon>
        <taxon>Agaricomycetes</taxon>
        <taxon>Agaricomycetidae</taxon>
        <taxon>Agaricales</taxon>
        <taxon>Marasmiineae</taxon>
        <taxon>Mycenaceae</taxon>
        <taxon>Mycena</taxon>
    </lineage>
</organism>
<sequence length="392" mass="44116">MSDALVGYPVAGKFPLPRTTYWTTWQAQRSVVFLSFSAVYAAATPDPPPYVAPPASKESLEYADLAIIDLSKAKTEAGRKALAAEVVSAMATHGFFYVINHGYTQEQTTRVFSIANLTFDGVNAEEKKTYTGQSGAVYEGYKPRQTWKIEDGVQDQIEHYNINRNVRKREHPQALRPFLQEIEAFAHHNHFNVLHPILRLLALGLELPEDALVDQHKFKAAGESSVRFMKYFPRSEDEEKRSKQVWLKGHTDIGSVTILWSQPIGGLQILSPDGTWRWVRHMDNALVINAGDVLTFLCGGFYPATRHRVIQPPADQVGLPRLGVFYFSMADDDVKLVPHEDSPVLKRVGIQRLCSDEDAPTMGEWRKNRTVAYGKKACNEEIINGVVVKQYN</sequence>
<dbReference type="SUPFAM" id="SSF51197">
    <property type="entry name" value="Clavaminate synthase-like"/>
    <property type="match status" value="1"/>
</dbReference>
<evidence type="ECO:0000259" key="2">
    <source>
        <dbReference type="Pfam" id="PF14226"/>
    </source>
</evidence>
<protein>
    <submittedName>
        <fullName evidence="3">Clavaminate synthase-like protein</fullName>
    </submittedName>
</protein>
<dbReference type="Pfam" id="PF03171">
    <property type="entry name" value="2OG-FeII_Oxy"/>
    <property type="match status" value="1"/>
</dbReference>
<dbReference type="InterPro" id="IPR027443">
    <property type="entry name" value="IPNS-like_sf"/>
</dbReference>
<dbReference type="Proteomes" id="UP000620124">
    <property type="component" value="Unassembled WGS sequence"/>
</dbReference>
<reference evidence="3" key="1">
    <citation type="submission" date="2020-05" db="EMBL/GenBank/DDBJ databases">
        <title>Mycena genomes resolve the evolution of fungal bioluminescence.</title>
        <authorList>
            <person name="Tsai I.J."/>
        </authorList>
    </citation>
    <scope>NUCLEOTIDE SEQUENCE</scope>
    <source>
        <strain evidence="3">CCC161011</strain>
    </source>
</reference>
<dbReference type="Gene3D" id="2.60.120.330">
    <property type="entry name" value="B-lactam Antibiotic, Isopenicillin N Synthase, Chain"/>
    <property type="match status" value="1"/>
</dbReference>
<dbReference type="Pfam" id="PF14226">
    <property type="entry name" value="DIOX_N"/>
    <property type="match status" value="1"/>
</dbReference>
<feature type="domain" description="Non-haem dioxygenase N-terminal" evidence="2">
    <location>
        <begin position="67"/>
        <end position="170"/>
    </location>
</feature>
<keyword evidence="4" id="KW-1185">Reference proteome</keyword>
<proteinExistence type="predicted"/>
<dbReference type="AlphaFoldDB" id="A0A8H7CLH8"/>
<dbReference type="InterPro" id="IPR026992">
    <property type="entry name" value="DIOX_N"/>
</dbReference>
<name>A0A8H7CLH8_9AGAR</name>
<evidence type="ECO:0000313" key="4">
    <source>
        <dbReference type="Proteomes" id="UP000620124"/>
    </source>
</evidence>
<evidence type="ECO:0000259" key="1">
    <source>
        <dbReference type="Pfam" id="PF03171"/>
    </source>
</evidence>
<comment type="caution">
    <text evidence="3">The sequence shown here is derived from an EMBL/GenBank/DDBJ whole genome shotgun (WGS) entry which is preliminary data.</text>
</comment>
<accession>A0A8H7CLH8</accession>
<dbReference type="EMBL" id="JACAZI010000019">
    <property type="protein sequence ID" value="KAF7340481.1"/>
    <property type="molecule type" value="Genomic_DNA"/>
</dbReference>
<dbReference type="PANTHER" id="PTHR47990">
    <property type="entry name" value="2-OXOGLUTARATE (2OG) AND FE(II)-DEPENDENT OXYGENASE SUPERFAMILY PROTEIN-RELATED"/>
    <property type="match status" value="1"/>
</dbReference>
<dbReference type="OrthoDB" id="406156at2759"/>
<evidence type="ECO:0000313" key="3">
    <source>
        <dbReference type="EMBL" id="KAF7340481.1"/>
    </source>
</evidence>